<keyword evidence="3" id="KW-1185">Reference proteome</keyword>
<keyword evidence="1" id="KW-0812">Transmembrane</keyword>
<protein>
    <submittedName>
        <fullName evidence="2">Uncharacterized protein</fullName>
    </submittedName>
</protein>
<sequence>MHVVTSDFRTLSHRASSDHVYGIGGAFLATFSLGFTEGCLQIQRRPIPLRFALWYAAANVLPSVVWRSIPVHHVAAAAGIPVSSLVNEIALASSRSVSVGHQLVLCQSIRALRLAAGSYGLAWGLWHYWHEHATNKIREDTIFSTFREKVVRVASVDSPLSRVSKQNHGNHIFTMAAKHRDAAVDWETFGLFVRNAELNKRVKVVEFELSAMDNGLSDAEVVKDMVSKVKGEEICSVAVLPGGGPVVPLSVVESFDVCFNPLSAVLKFIASICNERKVFHIILVSSRMEKFPFSTSQVAIGLLHRHGITTSQWTLEDIKDDESFICEEVASQSAKHVFYFSSSSKNGHLMAQKMQELGHLGPKNEYFIVEEHFNDEIALSHHVQAKSDLIELSADDRHQVEATYFSLADVTDQTLQGIRNLIRQGKKADAIQTAVYQTFGPQRVVTPLRLDQFSNLHIL</sequence>
<accession>A0A976FQU5</accession>
<evidence type="ECO:0000313" key="3">
    <source>
        <dbReference type="Proteomes" id="UP000294530"/>
    </source>
</evidence>
<dbReference type="RefSeq" id="XP_067820919.1">
    <property type="nucleotide sequence ID" value="XM_067965974.1"/>
</dbReference>
<dbReference type="OrthoDB" id="74503at2759"/>
<keyword evidence="1" id="KW-0472">Membrane</keyword>
<organism evidence="2 3">
    <name type="scientific">Bremia lactucae</name>
    <name type="common">Lettuce downy mildew</name>
    <dbReference type="NCBI Taxonomy" id="4779"/>
    <lineage>
        <taxon>Eukaryota</taxon>
        <taxon>Sar</taxon>
        <taxon>Stramenopiles</taxon>
        <taxon>Oomycota</taxon>
        <taxon>Peronosporomycetes</taxon>
        <taxon>Peronosporales</taxon>
        <taxon>Peronosporaceae</taxon>
        <taxon>Bremia</taxon>
    </lineage>
</organism>
<reference evidence="2 3" key="1">
    <citation type="journal article" date="2021" name="Genome Biol.">
        <title>AFLAP: assembly-free linkage analysis pipeline using k-mers from genome sequencing data.</title>
        <authorList>
            <person name="Fletcher K."/>
            <person name="Zhang L."/>
            <person name="Gil J."/>
            <person name="Han R."/>
            <person name="Cavanaugh K."/>
            <person name="Michelmore R."/>
        </authorList>
    </citation>
    <scope>NUCLEOTIDE SEQUENCE [LARGE SCALE GENOMIC DNA]</scope>
    <source>
        <strain evidence="2 3">SF5</strain>
    </source>
</reference>
<proteinExistence type="predicted"/>
<keyword evidence="1" id="KW-1133">Transmembrane helix</keyword>
<evidence type="ECO:0000256" key="1">
    <source>
        <dbReference type="SAM" id="Phobius"/>
    </source>
</evidence>
<dbReference type="Proteomes" id="UP000294530">
    <property type="component" value="Unassembled WGS sequence"/>
</dbReference>
<dbReference type="AlphaFoldDB" id="A0A976FQU5"/>
<dbReference type="KEGG" id="blac:94351645"/>
<dbReference type="EMBL" id="SHOA02000004">
    <property type="protein sequence ID" value="TDH71420.1"/>
    <property type="molecule type" value="Genomic_DNA"/>
</dbReference>
<evidence type="ECO:0000313" key="2">
    <source>
        <dbReference type="EMBL" id="TDH71420.1"/>
    </source>
</evidence>
<feature type="transmembrane region" description="Helical" evidence="1">
    <location>
        <begin position="20"/>
        <end position="40"/>
    </location>
</feature>
<comment type="caution">
    <text evidence="2">The sequence shown here is derived from an EMBL/GenBank/DDBJ whole genome shotgun (WGS) entry which is preliminary data.</text>
</comment>
<dbReference type="GeneID" id="94351645"/>
<gene>
    <name evidence="2" type="ORF">CCR75_007918</name>
</gene>
<name>A0A976FQU5_BRELC</name>